<reference evidence="2 3" key="1">
    <citation type="submission" date="2019-07" db="EMBL/GenBank/DDBJ databases">
        <title>Complete genome sequence of Comamonas sp. NLF 7-7 isolated from livestock.</title>
        <authorList>
            <person name="Kim D.H."/>
            <person name="Kim J.G."/>
        </authorList>
    </citation>
    <scope>NUCLEOTIDE SEQUENCE [LARGE SCALE GENOMIC DNA]</scope>
    <source>
        <strain evidence="2 3">NLF 7-7</strain>
    </source>
</reference>
<dbReference type="Pfam" id="PF07332">
    <property type="entry name" value="Phage_holin_3_6"/>
    <property type="match status" value="1"/>
</dbReference>
<evidence type="ECO:0000256" key="1">
    <source>
        <dbReference type="SAM" id="Phobius"/>
    </source>
</evidence>
<keyword evidence="1" id="KW-0472">Membrane</keyword>
<dbReference type="Proteomes" id="UP000321199">
    <property type="component" value="Chromosome"/>
</dbReference>
<dbReference type="AlphaFoldDB" id="A0A5B8RZA4"/>
<dbReference type="EMBL" id="CP042344">
    <property type="protein sequence ID" value="QEA14543.1"/>
    <property type="molecule type" value="Genomic_DNA"/>
</dbReference>
<dbReference type="OrthoDB" id="8906425at2"/>
<keyword evidence="3" id="KW-1185">Reference proteome</keyword>
<accession>A0A5B8RZA4</accession>
<dbReference type="InterPro" id="IPR009937">
    <property type="entry name" value="Phage_holin_3_6"/>
</dbReference>
<feature type="transmembrane region" description="Helical" evidence="1">
    <location>
        <begin position="47"/>
        <end position="73"/>
    </location>
</feature>
<feature type="transmembrane region" description="Helical" evidence="1">
    <location>
        <begin position="85"/>
        <end position="107"/>
    </location>
</feature>
<evidence type="ECO:0000313" key="2">
    <source>
        <dbReference type="EMBL" id="QEA14543.1"/>
    </source>
</evidence>
<protein>
    <submittedName>
        <fullName evidence="2">Phage holin family protein</fullName>
    </submittedName>
</protein>
<organism evidence="2 3">
    <name type="scientific">Comamonas flocculans</name>
    <dbReference type="NCBI Taxonomy" id="2597701"/>
    <lineage>
        <taxon>Bacteria</taxon>
        <taxon>Pseudomonadati</taxon>
        <taxon>Pseudomonadota</taxon>
        <taxon>Betaproteobacteria</taxon>
        <taxon>Burkholderiales</taxon>
        <taxon>Comamonadaceae</taxon>
        <taxon>Comamonas</taxon>
    </lineage>
</organism>
<keyword evidence="1" id="KW-0812">Transmembrane</keyword>
<proteinExistence type="predicted"/>
<keyword evidence="1" id="KW-1133">Transmembrane helix</keyword>
<name>A0A5B8RZA4_9BURK</name>
<dbReference type="KEGG" id="cof:FOZ74_09310"/>
<sequence>MARMNWTALLGLDGLAAHWRQRLSEAAGAGQDRLALARLEWAEQRHYLWRLALLLVLLGALALGTLLCLSLAVLVQYWDTPQRSAVAWLLVLAWALACVVLLLALYFTARQARQLFALTRHELAQDWQALREQLP</sequence>
<gene>
    <name evidence="2" type="ORF">FOZ74_09310</name>
</gene>
<evidence type="ECO:0000313" key="3">
    <source>
        <dbReference type="Proteomes" id="UP000321199"/>
    </source>
</evidence>